<protein>
    <recommendedName>
        <fullName evidence="1">SMc04008-like domain-containing protein</fullName>
    </recommendedName>
</protein>
<accession>D4Z6F5</accession>
<proteinExistence type="predicted"/>
<organism evidence="2 3">
    <name type="scientific">Sphingobium indicum (strain DSM 16413 / CCM 7287 / MTCC 6362 / UT26 / NBRC 101211 / UT26S)</name>
    <name type="common">Sphingobium japonicum</name>
    <dbReference type="NCBI Taxonomy" id="452662"/>
    <lineage>
        <taxon>Bacteria</taxon>
        <taxon>Pseudomonadati</taxon>
        <taxon>Pseudomonadota</taxon>
        <taxon>Alphaproteobacteria</taxon>
        <taxon>Sphingomonadales</taxon>
        <taxon>Sphingomonadaceae</taxon>
        <taxon>Sphingobium</taxon>
    </lineage>
</organism>
<dbReference type="Pfam" id="PF06844">
    <property type="entry name" value="DUF1244"/>
    <property type="match status" value="1"/>
</dbReference>
<evidence type="ECO:0000259" key="1">
    <source>
        <dbReference type="Pfam" id="PF06844"/>
    </source>
</evidence>
<dbReference type="Gene3D" id="1.10.3340.10">
    <property type="entry name" value="SMc04008-like"/>
    <property type="match status" value="1"/>
</dbReference>
<evidence type="ECO:0000313" key="2">
    <source>
        <dbReference type="EMBL" id="BAI98187.1"/>
    </source>
</evidence>
<dbReference type="STRING" id="452662.SJA_C1-33530"/>
<evidence type="ECO:0000313" key="3">
    <source>
        <dbReference type="Proteomes" id="UP000007753"/>
    </source>
</evidence>
<name>D4Z6F5_SPHIU</name>
<sequence>MISERLAVNDTILSDAVAATAFRRLVAHLQHRTDVQNIDLMGMAGFCRNCLADWIAEADGAMSKDEAREIIHGMPFAEWKARHQGEATPEQIARMQESVAKNADSH</sequence>
<dbReference type="InterPro" id="IPR023163">
    <property type="entry name" value="SMc04008-like_domain"/>
</dbReference>
<gene>
    <name evidence="2" type="ordered locus">SJA_C1-33530</name>
</gene>
<dbReference type="AlphaFoldDB" id="D4Z6F5"/>
<dbReference type="Proteomes" id="UP000007753">
    <property type="component" value="Chromosome 1"/>
</dbReference>
<feature type="domain" description="SMc04008-like" evidence="1">
    <location>
        <begin position="35"/>
        <end position="96"/>
    </location>
</feature>
<dbReference type="SUPFAM" id="SSF158757">
    <property type="entry name" value="SMc04008-like"/>
    <property type="match status" value="1"/>
</dbReference>
<keyword evidence="3" id="KW-1185">Reference proteome</keyword>
<dbReference type="HOGENOM" id="CLU_153226_1_0_5"/>
<dbReference type="InterPro" id="IPR036810">
    <property type="entry name" value="SMc04008-like_sf"/>
</dbReference>
<dbReference type="EMBL" id="AP010803">
    <property type="protein sequence ID" value="BAI98187.1"/>
    <property type="molecule type" value="Genomic_DNA"/>
</dbReference>
<dbReference type="KEGG" id="sjp:SJA_C1-33530"/>
<dbReference type="eggNOG" id="COG3492">
    <property type="taxonomic scope" value="Bacteria"/>
</dbReference>
<reference evidence="2 3" key="1">
    <citation type="journal article" date="2010" name="J. Bacteriol.">
        <title>Complete genome sequence of the representative gamma-hexachlorocyclohexane-degrading bacterium Sphingobium japonicum UT26.</title>
        <authorList>
            <person name="Nagata Y."/>
            <person name="Ohtsubo Y."/>
            <person name="Endo R."/>
            <person name="Ichikawa N."/>
            <person name="Ankai A."/>
            <person name="Oguchi A."/>
            <person name="Fukui S."/>
            <person name="Fujita N."/>
            <person name="Tsuda M."/>
        </authorList>
    </citation>
    <scope>NUCLEOTIDE SEQUENCE [LARGE SCALE GENOMIC DNA]</scope>
    <source>
        <strain evidence="3">DSM 16413 / CCM 7287 / MTCC 6362 / UT26 / NBRC 101211 / UT26S</strain>
    </source>
</reference>